<feature type="compositionally biased region" description="Basic and acidic residues" evidence="3">
    <location>
        <begin position="51"/>
        <end position="66"/>
    </location>
</feature>
<dbReference type="InterPro" id="IPR000580">
    <property type="entry name" value="TSC22/Bun"/>
</dbReference>
<feature type="region of interest" description="Disordered" evidence="3">
    <location>
        <begin position="662"/>
        <end position="710"/>
    </location>
</feature>
<feature type="compositionally biased region" description="Low complexity" evidence="3">
    <location>
        <begin position="145"/>
        <end position="163"/>
    </location>
</feature>
<gene>
    <name evidence="4" type="ORF">CRENBAI_012648</name>
</gene>
<dbReference type="EMBL" id="JAHHUM010000602">
    <property type="protein sequence ID" value="KAK5618733.1"/>
    <property type="molecule type" value="Genomic_DNA"/>
</dbReference>
<dbReference type="Proteomes" id="UP001311232">
    <property type="component" value="Unassembled WGS sequence"/>
</dbReference>
<dbReference type="GO" id="GO:0006357">
    <property type="term" value="P:regulation of transcription by RNA polymerase II"/>
    <property type="evidence" value="ECO:0007669"/>
    <property type="project" value="InterPro"/>
</dbReference>
<organism evidence="4 5">
    <name type="scientific">Crenichthys baileyi</name>
    <name type="common">White River springfish</name>
    <dbReference type="NCBI Taxonomy" id="28760"/>
    <lineage>
        <taxon>Eukaryota</taxon>
        <taxon>Metazoa</taxon>
        <taxon>Chordata</taxon>
        <taxon>Craniata</taxon>
        <taxon>Vertebrata</taxon>
        <taxon>Euteleostomi</taxon>
        <taxon>Actinopterygii</taxon>
        <taxon>Neopterygii</taxon>
        <taxon>Teleostei</taxon>
        <taxon>Neoteleostei</taxon>
        <taxon>Acanthomorphata</taxon>
        <taxon>Ovalentaria</taxon>
        <taxon>Atherinomorphae</taxon>
        <taxon>Cyprinodontiformes</taxon>
        <taxon>Goodeidae</taxon>
        <taxon>Crenichthys</taxon>
    </lineage>
</organism>
<protein>
    <recommendedName>
        <fullName evidence="6">TSC22 domain family protein 2</fullName>
    </recommendedName>
</protein>
<evidence type="ECO:0000256" key="3">
    <source>
        <dbReference type="SAM" id="MobiDB-lite"/>
    </source>
</evidence>
<dbReference type="FunFam" id="1.20.5.490:FF:000002">
    <property type="entry name" value="TSC22 domain family, member 1"/>
    <property type="match status" value="1"/>
</dbReference>
<feature type="region of interest" description="Disordered" evidence="3">
    <location>
        <begin position="22"/>
        <end position="163"/>
    </location>
</feature>
<feature type="region of interest" description="Disordered" evidence="3">
    <location>
        <begin position="214"/>
        <end position="330"/>
    </location>
</feature>
<dbReference type="AlphaFoldDB" id="A0AAV9SBV7"/>
<comment type="similarity">
    <text evidence="1">Belongs to the TSC-22/Dip/Bun family.</text>
</comment>
<name>A0AAV9SBV7_9TELE</name>
<dbReference type="Gene3D" id="1.20.5.490">
    <property type="entry name" value="Single helix bin"/>
    <property type="match status" value="1"/>
</dbReference>
<feature type="compositionally biased region" description="Acidic residues" evidence="3">
    <location>
        <begin position="29"/>
        <end position="38"/>
    </location>
</feature>
<feature type="compositionally biased region" description="Polar residues" evidence="3">
    <location>
        <begin position="698"/>
        <end position="710"/>
    </location>
</feature>
<dbReference type="InterPro" id="IPR047862">
    <property type="entry name" value="TSC22/BUN_CS"/>
</dbReference>
<evidence type="ECO:0000256" key="2">
    <source>
        <dbReference type="SAM" id="Coils"/>
    </source>
</evidence>
<dbReference type="PANTHER" id="PTHR46894">
    <property type="entry name" value="TSC22 DOMAIN FAMILY PROTEIN 2"/>
    <property type="match status" value="1"/>
</dbReference>
<reference evidence="4 5" key="1">
    <citation type="submission" date="2021-06" db="EMBL/GenBank/DDBJ databases">
        <authorList>
            <person name="Palmer J.M."/>
        </authorList>
    </citation>
    <scope>NUCLEOTIDE SEQUENCE [LARGE SCALE GENOMIC DNA]</scope>
    <source>
        <strain evidence="4 5">MEX-2019</strain>
        <tissue evidence="4">Muscle</tissue>
    </source>
</reference>
<dbReference type="Pfam" id="PF01166">
    <property type="entry name" value="TSC22"/>
    <property type="match status" value="1"/>
</dbReference>
<feature type="compositionally biased region" description="Polar residues" evidence="3">
    <location>
        <begin position="285"/>
        <end position="309"/>
    </location>
</feature>
<evidence type="ECO:0000256" key="1">
    <source>
        <dbReference type="ARBA" id="ARBA00007908"/>
    </source>
</evidence>
<dbReference type="PROSITE" id="PS01289">
    <property type="entry name" value="TSC22"/>
    <property type="match status" value="1"/>
</dbReference>
<keyword evidence="5" id="KW-1185">Reference proteome</keyword>
<accession>A0AAV9SBV7</accession>
<feature type="compositionally biased region" description="Low complexity" evidence="3">
    <location>
        <begin position="249"/>
        <end position="278"/>
    </location>
</feature>
<feature type="compositionally biased region" description="Low complexity" evidence="3">
    <location>
        <begin position="662"/>
        <end position="684"/>
    </location>
</feature>
<evidence type="ECO:0008006" key="6">
    <source>
        <dbReference type="Google" id="ProtNLM"/>
    </source>
</evidence>
<dbReference type="InterPro" id="IPR053049">
    <property type="entry name" value="TSC22_domain_protein_2"/>
</dbReference>
<sequence length="710" mass="72895">MSKMPAKKKSCFQITSVTQAQVAAVGATDDTESLDDPDESRTEEMSSEIYDVSRAEYEPACDRSSSDEALNNVGEAEAQSNAPQATQPPGPGVNTTGELRKVVTPGSVHGGQHQSGISVTTGSPLMTQHGGVQHHPPATASPSVSANTSYSAAGTSSSTSTVSCSSRFRVIKLDHGTGEPFRRGRWTCTEFYEKDSETSHAGRTDSIRHASVTLDPAADRDSGLGPSVGSTASPATHSGPGLGSMAEGSHSSLSQQQQQVLHQSYSSQQHGGSSSFSSVKPTALPPQSSLGGLQPQGAQNVLPSGQNGLPHSEVHIQKSPMMPPSYPTQQPVPGVHPITNQSSGLVQHQTEYYQQPQPASIPLGLSGGQSLPVSSFSAVTGGHIPAPVIPPVSGASVVSQVGDAGLVVGGSMSAGPPALAALQQPQTVGFGVPGGPMLVGGSTLPHQTTSQYAPVGQPKPIGHPTSSGVQNVPAIAVGSSAPTSVPTAVLSASIATMPNVTTSSLPPGQIAHSKTPGALVVQGLPTSGFGQVEASGGRKSEGAVIAQSPVVSGREAAKPFMPETLQLSTPAVTSLFGIHIPVDGEEDSASGTNIVAIDNKIEQAMDLVKSHLMYAVREEVEVLKEQIKELFERNSVLERENAVLKSLANSEQLSQLTAQTGTAAATPGSSSTATLQQLQPVPQQLQPPPQPQPQTQLDASQQPQPNVTSA</sequence>
<proteinExistence type="inferred from homology"/>
<comment type="caution">
    <text evidence="4">The sequence shown here is derived from an EMBL/GenBank/DDBJ whole genome shotgun (WGS) entry which is preliminary data.</text>
</comment>
<feature type="coiled-coil region" evidence="2">
    <location>
        <begin position="613"/>
        <end position="647"/>
    </location>
</feature>
<keyword evidence="2" id="KW-0175">Coiled coil</keyword>
<dbReference type="SUPFAM" id="SSF58026">
    <property type="entry name" value="Delta-sleep-inducing peptide immunoreactive peptide"/>
    <property type="match status" value="1"/>
</dbReference>
<feature type="compositionally biased region" description="Polar residues" evidence="3">
    <location>
        <begin position="112"/>
        <end position="126"/>
    </location>
</feature>
<dbReference type="PANTHER" id="PTHR46894:SF1">
    <property type="entry name" value="TSC22 DOMAIN FAMILY PROTEIN 2"/>
    <property type="match status" value="1"/>
</dbReference>
<evidence type="ECO:0000313" key="4">
    <source>
        <dbReference type="EMBL" id="KAK5618733.1"/>
    </source>
</evidence>
<evidence type="ECO:0000313" key="5">
    <source>
        <dbReference type="Proteomes" id="UP001311232"/>
    </source>
</evidence>